<dbReference type="Pfam" id="PF07110">
    <property type="entry name" value="EthD"/>
    <property type="match status" value="1"/>
</dbReference>
<dbReference type="PANTHER" id="PTHR40260:SF2">
    <property type="entry name" value="BLR8190 PROTEIN"/>
    <property type="match status" value="1"/>
</dbReference>
<proteinExistence type="predicted"/>
<dbReference type="InterPro" id="IPR011008">
    <property type="entry name" value="Dimeric_a/b-barrel"/>
</dbReference>
<dbReference type="PANTHER" id="PTHR40260">
    <property type="entry name" value="BLR8190 PROTEIN"/>
    <property type="match status" value="1"/>
</dbReference>
<name>A0A967B382_9FLAO</name>
<dbReference type="Gene3D" id="3.30.70.100">
    <property type="match status" value="1"/>
</dbReference>
<reference evidence="2" key="1">
    <citation type="submission" date="2019-07" db="EMBL/GenBank/DDBJ databases">
        <authorList>
            <person name="De-Chao Zhang Q."/>
        </authorList>
    </citation>
    <scope>NUCLEOTIDE SEQUENCE</scope>
    <source>
        <strain evidence="2">TP-CH-4</strain>
    </source>
</reference>
<evidence type="ECO:0000313" key="2">
    <source>
        <dbReference type="EMBL" id="NHF61196.1"/>
    </source>
</evidence>
<reference evidence="2" key="2">
    <citation type="submission" date="2020-03" db="EMBL/GenBank/DDBJ databases">
        <title>Flavobacteriaceae bacterium strain TP-CH-4, a member of the family Flavobacteriaceae isolated from a deep-sea seamount.</title>
        <authorList>
            <person name="Zhang D.-C."/>
        </authorList>
    </citation>
    <scope>NUCLEOTIDE SEQUENCE</scope>
    <source>
        <strain evidence="2">TP-CH-4</strain>
    </source>
</reference>
<dbReference type="AlphaFoldDB" id="A0A967B382"/>
<accession>A0A967B382</accession>
<dbReference type="InterPro" id="IPR009799">
    <property type="entry name" value="EthD_dom"/>
</dbReference>
<dbReference type="GO" id="GO:0016491">
    <property type="term" value="F:oxidoreductase activity"/>
    <property type="evidence" value="ECO:0007669"/>
    <property type="project" value="InterPro"/>
</dbReference>
<comment type="caution">
    <text evidence="2">The sequence shown here is derived from an EMBL/GenBank/DDBJ whole genome shotgun (WGS) entry which is preliminary data.</text>
</comment>
<dbReference type="EMBL" id="VIKU02000006">
    <property type="protein sequence ID" value="NHF61196.1"/>
    <property type="molecule type" value="Genomic_DNA"/>
</dbReference>
<dbReference type="Proteomes" id="UP000707206">
    <property type="component" value="Unassembled WGS sequence"/>
</dbReference>
<evidence type="ECO:0000259" key="1">
    <source>
        <dbReference type="Pfam" id="PF07110"/>
    </source>
</evidence>
<evidence type="ECO:0000313" key="3">
    <source>
        <dbReference type="Proteomes" id="UP000707206"/>
    </source>
</evidence>
<dbReference type="NCBIfam" id="TIGR02118">
    <property type="entry name" value="EthD family reductase"/>
    <property type="match status" value="1"/>
</dbReference>
<protein>
    <submittedName>
        <fullName evidence="2">EthD family reductase</fullName>
    </submittedName>
</protein>
<dbReference type="SUPFAM" id="SSF54909">
    <property type="entry name" value="Dimeric alpha+beta barrel"/>
    <property type="match status" value="1"/>
</dbReference>
<gene>
    <name evidence="2" type="ORF">FK220_017720</name>
</gene>
<sequence>MVWCISCQQPTSSDTSKIKKGMIKVAILYPNTEGKTFDMDYYSNKHMPMVAGLFGDSLKLYTIDKGIAGRTPDEPLPYVAIGYFYFDKLSAYHNSFGPNAETILGDIPNYTNIQPIVQISEVLH</sequence>
<organism evidence="2 3">
    <name type="scientific">Pelagihabitans pacificus</name>
    <dbReference type="NCBI Taxonomy" id="2696054"/>
    <lineage>
        <taxon>Bacteria</taxon>
        <taxon>Pseudomonadati</taxon>
        <taxon>Bacteroidota</taxon>
        <taxon>Flavobacteriia</taxon>
        <taxon>Flavobacteriales</taxon>
        <taxon>Flavobacteriaceae</taxon>
        <taxon>Pelagihabitans</taxon>
    </lineage>
</organism>
<feature type="domain" description="EthD" evidence="1">
    <location>
        <begin position="39"/>
        <end position="110"/>
    </location>
</feature>
<keyword evidence="3" id="KW-1185">Reference proteome</keyword>